<proteinExistence type="predicted"/>
<dbReference type="AlphaFoldDB" id="A0A6C0JDT9"/>
<sequence>MNQKCISNGGIWPILPKYNNGPLPTRTWSRIETQPPDYTKYTTEQLNMRRKAEILLYKNNSDNQSKAKKWSYLSNSRNNIKICSNNQNAKKAIPSSYSDVPGKKLLVRNESVPLYNFKVRRNYLIGNSSNISMNKININNNIVTSQYHRYLTKDLNNLSFSSIVSGAGVDENLPGLYLLTNIPSSYYIYSQKNEITNNDNELLFQGEWDDMESNPIPITLKVNGLYMSPFAEKDCFIQIITKPESGANITIDHISEFNKTSKQKWFKTLKVVNYDSNYIDYPNINSFVTLTPKAVIDNNSIAFHAFRQNKKLFINYIYANTNNSKYVVGDILNTDDLLNDALINIKYPGYILFDRSAITVSDNKLSSIPSLWIINNDYTINNSYIYGIYLPDNINATFNSDGHIENKKTHIVIPKVRTFTLHNIYNTRCAILTHNRCIIGGIIKHLSDKHNRILFECYEIDKEKNSIENISQTYEITKYGIDNRGIRSATDDIISDLYIISNGDENENKKENNIFVVPLLKDGSSQHNIFYKNAGLYKFFNKNINIQRDKSGGMSDISYNIDIKCWREISEDSWNYNTASLSMQYNKILNNVVVAFDKDKILLANSYTSDNLLSTDQKIIENTKWYSCDVNNSGDAFIALGNIRYSLNKHHTRNFIIFSTVEDDTMSEIAYPDFLEYEKINDEVSISLNKYYGRENTCIYMQFLKRYDVNDIRPEFYIYCLKDNFPNNWTSLQTNVASNYIHSYNVNNNIFDISNARAITEYDVLRPNGFIYMKNFYVNDNFLYIGTEAYTYDDNNKIQLDITYGQNGYYEGKNIGFDYNITDCGFINLNLRGINNPKNYIFGVAFIANNTLYTGLINEDIHELMDTTFSIDTEKYEYSIVMINTYNISLNKQAFLIGIHDTKNPSKISFIKQGEVIGNNNNITALDLNDWKSKIDFTDFSNISFSLTNGYIDETNSENNLVPIVIYFCLVTNKNYTDISEQSAVIYVYYSKDYRKSKWGRLIYNKNNDNKKLIVSNNSKITYCQENNILYIFDNDYNKITKFSFDKNNFTDYIDYNLSE</sequence>
<protein>
    <submittedName>
        <fullName evidence="1">Uncharacterized protein</fullName>
    </submittedName>
</protein>
<reference evidence="1" key="1">
    <citation type="journal article" date="2020" name="Nature">
        <title>Giant virus diversity and host interactions through global metagenomics.</title>
        <authorList>
            <person name="Schulz F."/>
            <person name="Roux S."/>
            <person name="Paez-Espino D."/>
            <person name="Jungbluth S."/>
            <person name="Walsh D.A."/>
            <person name="Denef V.J."/>
            <person name="McMahon K.D."/>
            <person name="Konstantinidis K.T."/>
            <person name="Eloe-Fadrosh E.A."/>
            <person name="Kyrpides N.C."/>
            <person name="Woyke T."/>
        </authorList>
    </citation>
    <scope>NUCLEOTIDE SEQUENCE</scope>
    <source>
        <strain evidence="1">GVMAG-M-3300025890-48</strain>
    </source>
</reference>
<name>A0A6C0JDT9_9ZZZZ</name>
<evidence type="ECO:0000313" key="1">
    <source>
        <dbReference type="EMBL" id="QHU03051.1"/>
    </source>
</evidence>
<organism evidence="1">
    <name type="scientific">viral metagenome</name>
    <dbReference type="NCBI Taxonomy" id="1070528"/>
    <lineage>
        <taxon>unclassified sequences</taxon>
        <taxon>metagenomes</taxon>
        <taxon>organismal metagenomes</taxon>
    </lineage>
</organism>
<accession>A0A6C0JDT9</accession>
<dbReference type="EMBL" id="MN740368">
    <property type="protein sequence ID" value="QHU03051.1"/>
    <property type="molecule type" value="Genomic_DNA"/>
</dbReference>